<accession>A0A1I8BMV2</accession>
<sequence length="65" mass="7777">VLEENSTQINELEAELRTRERLTKVYKESMEKADLELSDARDNEFRLDELVKEKEEGFCLFFSFN</sequence>
<protein>
    <submittedName>
        <fullName evidence="2">Tropomyosin</fullName>
    </submittedName>
</protein>
<evidence type="ECO:0000313" key="2">
    <source>
        <dbReference type="WBParaSite" id="MhA1_Contig3341.frz3.gene1"/>
    </source>
</evidence>
<dbReference type="AlphaFoldDB" id="A0A1I8BMV2"/>
<organism evidence="1 2">
    <name type="scientific">Meloidogyne hapla</name>
    <name type="common">Root-knot nematode worm</name>
    <dbReference type="NCBI Taxonomy" id="6305"/>
    <lineage>
        <taxon>Eukaryota</taxon>
        <taxon>Metazoa</taxon>
        <taxon>Ecdysozoa</taxon>
        <taxon>Nematoda</taxon>
        <taxon>Chromadorea</taxon>
        <taxon>Rhabditida</taxon>
        <taxon>Tylenchina</taxon>
        <taxon>Tylenchomorpha</taxon>
        <taxon>Tylenchoidea</taxon>
        <taxon>Meloidogynidae</taxon>
        <taxon>Meloidogyninae</taxon>
        <taxon>Meloidogyne</taxon>
    </lineage>
</organism>
<reference evidence="2" key="1">
    <citation type="submission" date="2016-11" db="UniProtKB">
        <authorList>
            <consortium name="WormBaseParasite"/>
        </authorList>
    </citation>
    <scope>IDENTIFICATION</scope>
</reference>
<dbReference type="WBParaSite" id="MhA1_Contig3341.frz3.gene1">
    <property type="protein sequence ID" value="MhA1_Contig3341.frz3.gene1"/>
    <property type="gene ID" value="MhA1_Contig3341.frz3.gene1"/>
</dbReference>
<keyword evidence="1" id="KW-1185">Reference proteome</keyword>
<evidence type="ECO:0000313" key="1">
    <source>
        <dbReference type="Proteomes" id="UP000095281"/>
    </source>
</evidence>
<dbReference type="Proteomes" id="UP000095281">
    <property type="component" value="Unplaced"/>
</dbReference>
<proteinExistence type="predicted"/>
<name>A0A1I8BMV2_MELHA</name>